<accession>A0A1H3QYA0</accession>
<evidence type="ECO:0000256" key="1">
    <source>
        <dbReference type="SAM" id="Phobius"/>
    </source>
</evidence>
<gene>
    <name evidence="2" type="ORF">SAMN05660462_02124</name>
</gene>
<dbReference type="OrthoDB" id="37447at2"/>
<keyword evidence="1" id="KW-1133">Transmembrane helix</keyword>
<keyword evidence="1" id="KW-0472">Membrane</keyword>
<dbReference type="Proteomes" id="UP000198625">
    <property type="component" value="Unassembled WGS sequence"/>
</dbReference>
<keyword evidence="3" id="KW-1185">Reference proteome</keyword>
<reference evidence="2 3" key="1">
    <citation type="submission" date="2016-10" db="EMBL/GenBank/DDBJ databases">
        <authorList>
            <person name="de Groot N.N."/>
        </authorList>
    </citation>
    <scope>NUCLEOTIDE SEQUENCE [LARGE SCALE GENOMIC DNA]</scope>
    <source>
        <strain evidence="2 3">DSM 21650</strain>
    </source>
</reference>
<name>A0A1H3QYA0_9FIRM</name>
<protein>
    <recommendedName>
        <fullName evidence="4">DUF5317 domain-containing protein</fullName>
    </recommendedName>
</protein>
<evidence type="ECO:0008006" key="4">
    <source>
        <dbReference type="Google" id="ProtNLM"/>
    </source>
</evidence>
<dbReference type="STRING" id="415015.SAMN05660462_02124"/>
<feature type="transmembrane region" description="Helical" evidence="1">
    <location>
        <begin position="55"/>
        <end position="76"/>
    </location>
</feature>
<dbReference type="RefSeq" id="WP_091730940.1">
    <property type="nucleotide sequence ID" value="NZ_FNQE01000023.1"/>
</dbReference>
<evidence type="ECO:0000313" key="2">
    <source>
        <dbReference type="EMBL" id="SDZ18025.1"/>
    </source>
</evidence>
<feature type="transmembrane region" description="Helical" evidence="1">
    <location>
        <begin position="31"/>
        <end position="49"/>
    </location>
</feature>
<dbReference type="EMBL" id="FNQE01000023">
    <property type="protein sequence ID" value="SDZ18025.1"/>
    <property type="molecule type" value="Genomic_DNA"/>
</dbReference>
<sequence>MLIESVLLAILFGKIRGGKFSRLSHLEFKKVWVFILALILQGSIILFGVNGNEFVLKYIKELYIISYVLLFIGIVINFKHRSLLIILLGAGLNIFVMFNNGWKTPISIDGLLLAGYSDLADIAMTGKLAFYTPLEGSSKFGYLGKIITVPPPYFYPQLLSIGDIFITLGLFLFIQSIMTNESYDRTKMIRFKYRSKI</sequence>
<dbReference type="AlphaFoldDB" id="A0A1H3QYA0"/>
<evidence type="ECO:0000313" key="3">
    <source>
        <dbReference type="Proteomes" id="UP000198625"/>
    </source>
</evidence>
<feature type="transmembrane region" description="Helical" evidence="1">
    <location>
        <begin position="83"/>
        <end position="102"/>
    </location>
</feature>
<dbReference type="InterPro" id="IPR035168">
    <property type="entry name" value="DUF5317"/>
</dbReference>
<organism evidence="2 3">
    <name type="scientific">Proteiniborus ethanoligenes</name>
    <dbReference type="NCBI Taxonomy" id="415015"/>
    <lineage>
        <taxon>Bacteria</taxon>
        <taxon>Bacillati</taxon>
        <taxon>Bacillota</taxon>
        <taxon>Clostridia</taxon>
        <taxon>Eubacteriales</taxon>
        <taxon>Proteiniborus</taxon>
    </lineage>
</organism>
<feature type="transmembrane region" description="Helical" evidence="1">
    <location>
        <begin position="158"/>
        <end position="178"/>
    </location>
</feature>
<dbReference type="Pfam" id="PF17248">
    <property type="entry name" value="DUF5317"/>
    <property type="match status" value="1"/>
</dbReference>
<keyword evidence="1" id="KW-0812">Transmembrane</keyword>
<proteinExistence type="predicted"/>